<reference evidence="2" key="1">
    <citation type="submission" date="2020-05" db="EMBL/GenBank/DDBJ databases">
        <title>WGS assembly of Panicum virgatum.</title>
        <authorList>
            <person name="Lovell J.T."/>
            <person name="Jenkins J."/>
            <person name="Shu S."/>
            <person name="Juenger T.E."/>
            <person name="Schmutz J."/>
        </authorList>
    </citation>
    <scope>NUCLEOTIDE SEQUENCE</scope>
    <source>
        <strain evidence="2">AP13</strain>
    </source>
</reference>
<gene>
    <name evidence="2" type="ORF">PVAP13_5NG046248</name>
</gene>
<feature type="region of interest" description="Disordered" evidence="1">
    <location>
        <begin position="42"/>
        <end position="65"/>
    </location>
</feature>
<protein>
    <submittedName>
        <fullName evidence="2">Uncharacterized protein</fullName>
    </submittedName>
</protein>
<proteinExistence type="predicted"/>
<evidence type="ECO:0000313" key="2">
    <source>
        <dbReference type="EMBL" id="KAG2586219.1"/>
    </source>
</evidence>
<name>A0A8T0RNU8_PANVG</name>
<evidence type="ECO:0000313" key="3">
    <source>
        <dbReference type="Proteomes" id="UP000823388"/>
    </source>
</evidence>
<organism evidence="2 3">
    <name type="scientific">Panicum virgatum</name>
    <name type="common">Blackwell switchgrass</name>
    <dbReference type="NCBI Taxonomy" id="38727"/>
    <lineage>
        <taxon>Eukaryota</taxon>
        <taxon>Viridiplantae</taxon>
        <taxon>Streptophyta</taxon>
        <taxon>Embryophyta</taxon>
        <taxon>Tracheophyta</taxon>
        <taxon>Spermatophyta</taxon>
        <taxon>Magnoliopsida</taxon>
        <taxon>Liliopsida</taxon>
        <taxon>Poales</taxon>
        <taxon>Poaceae</taxon>
        <taxon>PACMAD clade</taxon>
        <taxon>Panicoideae</taxon>
        <taxon>Panicodae</taxon>
        <taxon>Paniceae</taxon>
        <taxon>Panicinae</taxon>
        <taxon>Panicum</taxon>
        <taxon>Panicum sect. Hiantes</taxon>
    </lineage>
</organism>
<keyword evidence="3" id="KW-1185">Reference proteome</keyword>
<dbReference type="Proteomes" id="UP000823388">
    <property type="component" value="Chromosome 5N"/>
</dbReference>
<accession>A0A8T0RNU8</accession>
<comment type="caution">
    <text evidence="2">The sequence shown here is derived from an EMBL/GenBank/DDBJ whole genome shotgun (WGS) entry which is preliminary data.</text>
</comment>
<evidence type="ECO:0000256" key="1">
    <source>
        <dbReference type="SAM" id="MobiDB-lite"/>
    </source>
</evidence>
<sequence length="189" mass="20145">MSTPPRLLPRSEALHPHRRNSSSLLVPHPAVLFCTSVERRSASARPSCPPVGDVARPQAATPAPPRAEQISLLGLLIIAPPTHVNPDNRRQSASSSRNLAEGRPCRHRPAPPPASIFSGAGIRAWVTFPISLSDTRTLSSLPSLAATTGRAAALFVLPSPSPLPATSVSSRSMFLQLEEKFTLLLSSYL</sequence>
<feature type="region of interest" description="Disordered" evidence="1">
    <location>
        <begin position="1"/>
        <end position="21"/>
    </location>
</feature>
<dbReference type="EMBL" id="CM029046">
    <property type="protein sequence ID" value="KAG2586219.1"/>
    <property type="molecule type" value="Genomic_DNA"/>
</dbReference>
<feature type="region of interest" description="Disordered" evidence="1">
    <location>
        <begin position="83"/>
        <end position="114"/>
    </location>
</feature>
<dbReference type="AlphaFoldDB" id="A0A8T0RNU8"/>